<reference evidence="10 11" key="1">
    <citation type="submission" date="2021-03" db="EMBL/GenBank/DDBJ databases">
        <title>novel species isolated from a fishpond in China.</title>
        <authorList>
            <person name="Lu H."/>
            <person name="Cai Z."/>
        </authorList>
    </citation>
    <scope>NUCLEOTIDE SEQUENCE [LARGE SCALE GENOMIC DNA]</scope>
    <source>
        <strain evidence="10 11">H41</strain>
    </source>
</reference>
<evidence type="ECO:0000256" key="7">
    <source>
        <dbReference type="ARBA" id="ARBA00022989"/>
    </source>
</evidence>
<evidence type="ECO:0000313" key="11">
    <source>
        <dbReference type="Proteomes" id="UP000664317"/>
    </source>
</evidence>
<dbReference type="Proteomes" id="UP000664317">
    <property type="component" value="Unassembled WGS sequence"/>
</dbReference>
<dbReference type="InterPro" id="IPR003594">
    <property type="entry name" value="HATPase_dom"/>
</dbReference>
<name>A0ABS3CBU9_9BACT</name>
<evidence type="ECO:0000256" key="4">
    <source>
        <dbReference type="ARBA" id="ARBA00022679"/>
    </source>
</evidence>
<evidence type="ECO:0000313" key="10">
    <source>
        <dbReference type="EMBL" id="MBN7813114.1"/>
    </source>
</evidence>
<keyword evidence="3" id="KW-0597">Phosphoprotein</keyword>
<evidence type="ECO:0000256" key="3">
    <source>
        <dbReference type="ARBA" id="ARBA00022553"/>
    </source>
</evidence>
<dbReference type="PROSITE" id="PS50109">
    <property type="entry name" value="HIS_KIN"/>
    <property type="match status" value="1"/>
</dbReference>
<dbReference type="InterPro" id="IPR050428">
    <property type="entry name" value="TCS_sensor_his_kinase"/>
</dbReference>
<dbReference type="InterPro" id="IPR003661">
    <property type="entry name" value="HisK_dim/P_dom"/>
</dbReference>
<keyword evidence="11" id="KW-1185">Reference proteome</keyword>
<accession>A0ABS3CBU9</accession>
<sequence length="426" mass="48607">MKLLNQSLKYLSISILLILGLWGIVFYFNMLREIKESVDEGLENYKRQIIHNAESDSTILRQRDFDEGFFAIVEISAEEALRATDSYADTLLYMQDRDDEVPELEPVRMLTTAFELDGHYYELRMINPMVEEDDLVKELFLEASWLYLVLLLAIVLINNLVLQRLWKPFYEFLEQLKNYRIGKSKTLPEAKTKIREFTDLQTAVNTLLQHTLEAYEQQNQFIGNASHELQTPLAIATNKLELLIEKGELNSGQAESIAEVMDIISRLVRVNKSLLLLSKIENRQFLDDQLVSLNEVVRQVVGDLEAMADFREVGVSVESKGELKVAMDPSLANTVVSNLIRNALFHNVQGGTVEVFLDEKSLKIANSGQEDPLDGQHIFERFYKSGKAQSGTGLGLAIVKAICGLYGYELSYRFEKGQHCFEVVFE</sequence>
<evidence type="ECO:0000256" key="1">
    <source>
        <dbReference type="ARBA" id="ARBA00000085"/>
    </source>
</evidence>
<evidence type="ECO:0000256" key="5">
    <source>
        <dbReference type="ARBA" id="ARBA00022692"/>
    </source>
</evidence>
<protein>
    <recommendedName>
        <fullName evidence="2">histidine kinase</fullName>
        <ecNumber evidence="2">2.7.13.3</ecNumber>
    </recommendedName>
</protein>
<keyword evidence="7 8" id="KW-1133">Transmembrane helix</keyword>
<dbReference type="SMART" id="SM00388">
    <property type="entry name" value="HisKA"/>
    <property type="match status" value="1"/>
</dbReference>
<evidence type="ECO:0000256" key="2">
    <source>
        <dbReference type="ARBA" id="ARBA00012438"/>
    </source>
</evidence>
<keyword evidence="8" id="KW-0472">Membrane</keyword>
<dbReference type="RefSeq" id="WP_206579891.1">
    <property type="nucleotide sequence ID" value="NZ_JAFKCT010000010.1"/>
</dbReference>
<evidence type="ECO:0000256" key="6">
    <source>
        <dbReference type="ARBA" id="ARBA00022777"/>
    </source>
</evidence>
<dbReference type="InterPro" id="IPR036097">
    <property type="entry name" value="HisK_dim/P_sf"/>
</dbReference>
<feature type="transmembrane region" description="Helical" evidence="8">
    <location>
        <begin position="144"/>
        <end position="162"/>
    </location>
</feature>
<dbReference type="SUPFAM" id="SSF55874">
    <property type="entry name" value="ATPase domain of HSP90 chaperone/DNA topoisomerase II/histidine kinase"/>
    <property type="match status" value="1"/>
</dbReference>
<dbReference type="CDD" id="cd00082">
    <property type="entry name" value="HisKA"/>
    <property type="match status" value="1"/>
</dbReference>
<dbReference type="CDD" id="cd00075">
    <property type="entry name" value="HATPase"/>
    <property type="match status" value="1"/>
</dbReference>
<dbReference type="EMBL" id="JAFKCT010000010">
    <property type="protein sequence ID" value="MBN7813114.1"/>
    <property type="molecule type" value="Genomic_DNA"/>
</dbReference>
<dbReference type="InterPro" id="IPR005467">
    <property type="entry name" value="His_kinase_dom"/>
</dbReference>
<dbReference type="PANTHER" id="PTHR45436">
    <property type="entry name" value="SENSOR HISTIDINE KINASE YKOH"/>
    <property type="match status" value="1"/>
</dbReference>
<feature type="transmembrane region" description="Helical" evidence="8">
    <location>
        <begin position="7"/>
        <end position="28"/>
    </location>
</feature>
<dbReference type="Gene3D" id="1.10.287.130">
    <property type="match status" value="1"/>
</dbReference>
<dbReference type="InterPro" id="IPR036890">
    <property type="entry name" value="HATPase_C_sf"/>
</dbReference>
<dbReference type="Pfam" id="PF02518">
    <property type="entry name" value="HATPase_c"/>
    <property type="match status" value="1"/>
</dbReference>
<organism evidence="10 11">
    <name type="scientific">Algoriphagus oliviformis</name>
    <dbReference type="NCBI Taxonomy" id="2811231"/>
    <lineage>
        <taxon>Bacteria</taxon>
        <taxon>Pseudomonadati</taxon>
        <taxon>Bacteroidota</taxon>
        <taxon>Cytophagia</taxon>
        <taxon>Cytophagales</taxon>
        <taxon>Cyclobacteriaceae</taxon>
        <taxon>Algoriphagus</taxon>
    </lineage>
</organism>
<keyword evidence="6 10" id="KW-0418">Kinase</keyword>
<dbReference type="SMART" id="SM00387">
    <property type="entry name" value="HATPase_c"/>
    <property type="match status" value="1"/>
</dbReference>
<comment type="caution">
    <text evidence="10">The sequence shown here is derived from an EMBL/GenBank/DDBJ whole genome shotgun (WGS) entry which is preliminary data.</text>
</comment>
<evidence type="ECO:0000259" key="9">
    <source>
        <dbReference type="PROSITE" id="PS50109"/>
    </source>
</evidence>
<keyword evidence="4" id="KW-0808">Transferase</keyword>
<evidence type="ECO:0000256" key="8">
    <source>
        <dbReference type="SAM" id="Phobius"/>
    </source>
</evidence>
<gene>
    <name evidence="10" type="ORF">J0A68_19320</name>
</gene>
<feature type="domain" description="Histidine kinase" evidence="9">
    <location>
        <begin position="224"/>
        <end position="426"/>
    </location>
</feature>
<dbReference type="SUPFAM" id="SSF47384">
    <property type="entry name" value="Homodimeric domain of signal transducing histidine kinase"/>
    <property type="match status" value="1"/>
</dbReference>
<dbReference type="Gene3D" id="3.30.565.10">
    <property type="entry name" value="Histidine kinase-like ATPase, C-terminal domain"/>
    <property type="match status" value="1"/>
</dbReference>
<keyword evidence="5 8" id="KW-0812">Transmembrane</keyword>
<dbReference type="GO" id="GO:0016301">
    <property type="term" value="F:kinase activity"/>
    <property type="evidence" value="ECO:0007669"/>
    <property type="project" value="UniProtKB-KW"/>
</dbReference>
<comment type="catalytic activity">
    <reaction evidence="1">
        <text>ATP + protein L-histidine = ADP + protein N-phospho-L-histidine.</text>
        <dbReference type="EC" id="2.7.13.3"/>
    </reaction>
</comment>
<dbReference type="Pfam" id="PF00512">
    <property type="entry name" value="HisKA"/>
    <property type="match status" value="1"/>
</dbReference>
<proteinExistence type="predicted"/>
<dbReference type="EC" id="2.7.13.3" evidence="2"/>
<dbReference type="PANTHER" id="PTHR45436:SF5">
    <property type="entry name" value="SENSOR HISTIDINE KINASE TRCS"/>
    <property type="match status" value="1"/>
</dbReference>